<evidence type="ECO:0000313" key="1">
    <source>
        <dbReference type="EMBL" id="JAS79154.1"/>
    </source>
</evidence>
<reference evidence="1" key="1">
    <citation type="submission" date="2015-11" db="EMBL/GenBank/DDBJ databases">
        <title>De novo transcriptome assembly of four potential Pierce s Disease insect vectors from Arizona vineyards.</title>
        <authorList>
            <person name="Tassone E.E."/>
        </authorList>
    </citation>
    <scope>NUCLEOTIDE SEQUENCE</scope>
</reference>
<name>A0A1B6HWU7_9HEMI</name>
<organism evidence="1">
    <name type="scientific">Homalodisca liturata</name>
    <dbReference type="NCBI Taxonomy" id="320908"/>
    <lineage>
        <taxon>Eukaryota</taxon>
        <taxon>Metazoa</taxon>
        <taxon>Ecdysozoa</taxon>
        <taxon>Arthropoda</taxon>
        <taxon>Hexapoda</taxon>
        <taxon>Insecta</taxon>
        <taxon>Pterygota</taxon>
        <taxon>Neoptera</taxon>
        <taxon>Paraneoptera</taxon>
        <taxon>Hemiptera</taxon>
        <taxon>Auchenorrhyncha</taxon>
        <taxon>Membracoidea</taxon>
        <taxon>Cicadellidae</taxon>
        <taxon>Cicadellinae</taxon>
        <taxon>Proconiini</taxon>
        <taxon>Homalodisca</taxon>
    </lineage>
</organism>
<accession>A0A1B6HWU7</accession>
<gene>
    <name evidence="1" type="ORF">g.58162</name>
</gene>
<protein>
    <submittedName>
        <fullName evidence="1">Uncharacterized protein</fullName>
    </submittedName>
</protein>
<feature type="non-terminal residue" evidence="1">
    <location>
        <position position="1"/>
    </location>
</feature>
<dbReference type="EMBL" id="GECU01028552">
    <property type="protein sequence ID" value="JAS79154.1"/>
    <property type="molecule type" value="Transcribed_RNA"/>
</dbReference>
<dbReference type="AlphaFoldDB" id="A0A1B6HWU7"/>
<feature type="non-terminal residue" evidence="1">
    <location>
        <position position="102"/>
    </location>
</feature>
<sequence length="102" mass="11620">FKAHGKDVQSSKEEKEVEVGAELPFVHVEPGVDLAKKPDEPQEQRLQDVSYFPSQRRLRRKEACIQDERTDADVHQLQAVVHALAQLVAPRVVAREVRRKDG</sequence>
<proteinExistence type="predicted"/>